<sequence length="144" mass="15718">MDQEIYWLSCRIEDLSAAIRQMRWYFAEVQELRKSLAPIWNDSCSLEMAKRFLNPMALEAEASLTELERQVVGLLDCVAALSAADNALSEAVGAAEQIDNLSGEVQSMFRVLDGLLSDVVKEADQALAHISNAETLIAAANSAA</sequence>
<dbReference type="EMBL" id="CP022129">
    <property type="protein sequence ID" value="ASF44874.1"/>
    <property type="molecule type" value="Genomic_DNA"/>
</dbReference>
<dbReference type="KEGG" id="mpsy:CEK71_01670"/>
<evidence type="ECO:0008006" key="3">
    <source>
        <dbReference type="Google" id="ProtNLM"/>
    </source>
</evidence>
<organism evidence="1 2">
    <name type="scientific">Methylovulum psychrotolerans</name>
    <dbReference type="NCBI Taxonomy" id="1704499"/>
    <lineage>
        <taxon>Bacteria</taxon>
        <taxon>Pseudomonadati</taxon>
        <taxon>Pseudomonadota</taxon>
        <taxon>Gammaproteobacteria</taxon>
        <taxon>Methylococcales</taxon>
        <taxon>Methylococcaceae</taxon>
        <taxon>Methylovulum</taxon>
    </lineage>
</organism>
<dbReference type="Proteomes" id="UP000197019">
    <property type="component" value="Chromosome"/>
</dbReference>
<protein>
    <recommendedName>
        <fullName evidence="3">Chemotaxis protein</fullName>
    </recommendedName>
</protein>
<evidence type="ECO:0000313" key="1">
    <source>
        <dbReference type="EMBL" id="ASF44874.1"/>
    </source>
</evidence>
<keyword evidence="2" id="KW-1185">Reference proteome</keyword>
<reference evidence="1 2" key="1">
    <citation type="submission" date="2017-06" db="EMBL/GenBank/DDBJ databases">
        <title>Genome Sequencing of the methanotroph Methylovulum psychrotolerants str. HV10-M2 isolated from a high-altitude environment.</title>
        <authorList>
            <person name="Mateos-Rivera A."/>
        </authorList>
    </citation>
    <scope>NUCLEOTIDE SEQUENCE [LARGE SCALE GENOMIC DNA]</scope>
    <source>
        <strain evidence="1 2">HV10_M2</strain>
    </source>
</reference>
<gene>
    <name evidence="1" type="ORF">CEK71_01670</name>
</gene>
<dbReference type="RefSeq" id="WP_088617757.1">
    <property type="nucleotide sequence ID" value="NZ_CP022129.1"/>
</dbReference>
<dbReference type="AlphaFoldDB" id="A0A1Z4BU85"/>
<proteinExistence type="predicted"/>
<name>A0A1Z4BU85_9GAMM</name>
<accession>A0A1Z4BU85</accession>
<evidence type="ECO:0000313" key="2">
    <source>
        <dbReference type="Proteomes" id="UP000197019"/>
    </source>
</evidence>